<dbReference type="HOGENOM" id="CLU_174611_3_0_6"/>
<keyword evidence="2" id="KW-1185">Reference proteome</keyword>
<dbReference type="InterPro" id="IPR016155">
    <property type="entry name" value="Mopterin_synth/thiamin_S_b"/>
</dbReference>
<dbReference type="EMBL" id="AP014633">
    <property type="protein sequence ID" value="BAP55784.1"/>
    <property type="molecule type" value="Genomic_DNA"/>
</dbReference>
<dbReference type="SUPFAM" id="SSF54285">
    <property type="entry name" value="MoaD/ThiS"/>
    <property type="match status" value="1"/>
</dbReference>
<evidence type="ECO:0000313" key="2">
    <source>
        <dbReference type="Proteomes" id="UP000031623"/>
    </source>
</evidence>
<dbReference type="KEGG" id="tig:THII_1487"/>
<dbReference type="NCBIfam" id="TIGR01683">
    <property type="entry name" value="thiS"/>
    <property type="match status" value="1"/>
</dbReference>
<evidence type="ECO:0000313" key="1">
    <source>
        <dbReference type="EMBL" id="BAP55784.1"/>
    </source>
</evidence>
<gene>
    <name evidence="1" type="ORF">THII_1487</name>
</gene>
<accession>A0A090AFE6</accession>
<sequence>MDIFLNGEIQPVEENCTIAALIKKLDLENKRLAVEVNLEIVPRSQFEQQVLFAGDRVEIVQAIGGGNGF</sequence>
<organism evidence="1 2">
    <name type="scientific">Thioploca ingrica</name>
    <dbReference type="NCBI Taxonomy" id="40754"/>
    <lineage>
        <taxon>Bacteria</taxon>
        <taxon>Pseudomonadati</taxon>
        <taxon>Pseudomonadota</taxon>
        <taxon>Gammaproteobacteria</taxon>
        <taxon>Thiotrichales</taxon>
        <taxon>Thiotrichaceae</taxon>
        <taxon>Thioploca</taxon>
    </lineage>
</organism>
<dbReference type="PANTHER" id="PTHR34472">
    <property type="entry name" value="SULFUR CARRIER PROTEIN THIS"/>
    <property type="match status" value="1"/>
</dbReference>
<dbReference type="Gene3D" id="3.10.20.30">
    <property type="match status" value="1"/>
</dbReference>
<dbReference type="OrthoDB" id="9800283at2"/>
<dbReference type="InterPro" id="IPR010035">
    <property type="entry name" value="Thi_S"/>
</dbReference>
<dbReference type="CDD" id="cd00565">
    <property type="entry name" value="Ubl_ThiS"/>
    <property type="match status" value="1"/>
</dbReference>
<dbReference type="InterPro" id="IPR012675">
    <property type="entry name" value="Beta-grasp_dom_sf"/>
</dbReference>
<dbReference type="AlphaFoldDB" id="A0A090AFE6"/>
<dbReference type="Proteomes" id="UP000031623">
    <property type="component" value="Chromosome"/>
</dbReference>
<dbReference type="Pfam" id="PF02597">
    <property type="entry name" value="ThiS"/>
    <property type="match status" value="1"/>
</dbReference>
<dbReference type="InterPro" id="IPR003749">
    <property type="entry name" value="ThiS/MoaD-like"/>
</dbReference>
<proteinExistence type="predicted"/>
<dbReference type="PANTHER" id="PTHR34472:SF1">
    <property type="entry name" value="SULFUR CARRIER PROTEIN THIS"/>
    <property type="match status" value="1"/>
</dbReference>
<name>A0A090AFE6_9GAMM</name>
<dbReference type="STRING" id="40754.THII_1487"/>
<reference evidence="1" key="1">
    <citation type="journal article" date="2014" name="ISME J.">
        <title>Ecophysiology of Thioploca ingrica as revealed by the complete genome sequence supplemented with proteomic evidence.</title>
        <authorList>
            <person name="Kojima H."/>
            <person name="Ogura Y."/>
            <person name="Yamamoto N."/>
            <person name="Togashi T."/>
            <person name="Mori H."/>
            <person name="Watanabe T."/>
            <person name="Nemoto F."/>
            <person name="Kurokawa K."/>
            <person name="Hayashi T."/>
            <person name="Fukui M."/>
        </authorList>
    </citation>
    <scope>NUCLEOTIDE SEQUENCE [LARGE SCALE GENOMIC DNA]</scope>
</reference>
<protein>
    <submittedName>
        <fullName evidence="1">Thiamine biosynthesis protein ThiS</fullName>
    </submittedName>
</protein>